<sequence>MHQDAHYPQPSPPPVNGSLEQEPQKQLPEMPPRGDGLPLLSVIITAFVLLAICIVLAVHFGPALHQGHATLPTEPPALKPENGIYLIHWRLLDLQDSRRETQQGLPIPRSGLVLGGHRPSIDEITYL</sequence>
<dbReference type="Ensembl" id="ENSPEMT00000029035.2">
    <property type="protein sequence ID" value="ENSPEMP00000024653.1"/>
    <property type="gene ID" value="ENSPEMG00000021312.2"/>
</dbReference>
<protein>
    <submittedName>
        <fullName evidence="3">Small integral membrane protein 33</fullName>
    </submittedName>
</protein>
<feature type="transmembrane region" description="Helical" evidence="2">
    <location>
        <begin position="37"/>
        <end position="58"/>
    </location>
</feature>
<feature type="region of interest" description="Disordered" evidence="1">
    <location>
        <begin position="1"/>
        <end position="32"/>
    </location>
</feature>
<dbReference type="Proteomes" id="UP000694547">
    <property type="component" value="Chromosome 19"/>
</dbReference>
<dbReference type="AlphaFoldDB" id="A0A8C8VZC2"/>
<evidence type="ECO:0000313" key="3">
    <source>
        <dbReference type="Ensembl" id="ENSPEMP00000024653.1"/>
    </source>
</evidence>
<dbReference type="PANTHER" id="PTHR37873">
    <property type="entry name" value="SMALL INTEGRAL MEMBRANE PROTEIN 33"/>
    <property type="match status" value="1"/>
</dbReference>
<keyword evidence="4" id="KW-1185">Reference proteome</keyword>
<reference evidence="3" key="2">
    <citation type="submission" date="2025-08" db="UniProtKB">
        <authorList>
            <consortium name="Ensembl"/>
        </authorList>
    </citation>
    <scope>IDENTIFICATION</scope>
</reference>
<proteinExistence type="predicted"/>
<organism evidence="3 4">
    <name type="scientific">Peromyscus maniculatus bairdii</name>
    <name type="common">Prairie deer mouse</name>
    <dbReference type="NCBI Taxonomy" id="230844"/>
    <lineage>
        <taxon>Eukaryota</taxon>
        <taxon>Metazoa</taxon>
        <taxon>Chordata</taxon>
        <taxon>Craniata</taxon>
        <taxon>Vertebrata</taxon>
        <taxon>Euteleostomi</taxon>
        <taxon>Mammalia</taxon>
        <taxon>Eutheria</taxon>
        <taxon>Euarchontoglires</taxon>
        <taxon>Glires</taxon>
        <taxon>Rodentia</taxon>
        <taxon>Myomorpha</taxon>
        <taxon>Muroidea</taxon>
        <taxon>Cricetidae</taxon>
        <taxon>Neotominae</taxon>
        <taxon>Peromyscus</taxon>
    </lineage>
</organism>
<dbReference type="PANTHER" id="PTHR37873:SF1">
    <property type="entry name" value="SMALL INTEGRAL MEMBRANE PROTEIN 33"/>
    <property type="match status" value="1"/>
</dbReference>
<dbReference type="GeneTree" id="ENSGT00390000006836"/>
<evidence type="ECO:0000256" key="2">
    <source>
        <dbReference type="SAM" id="Phobius"/>
    </source>
</evidence>
<name>A0A8C8VZC2_PERMB</name>
<dbReference type="InterPro" id="IPR038803">
    <property type="entry name" value="SMIM33"/>
</dbReference>
<evidence type="ECO:0000256" key="1">
    <source>
        <dbReference type="SAM" id="MobiDB-lite"/>
    </source>
</evidence>
<reference evidence="3" key="3">
    <citation type="submission" date="2025-09" db="UniProtKB">
        <authorList>
            <consortium name="Ensembl"/>
        </authorList>
    </citation>
    <scope>IDENTIFICATION</scope>
</reference>
<reference evidence="3 4" key="1">
    <citation type="submission" date="2018-10" db="EMBL/GenBank/DDBJ databases">
        <title>Improved assembly of the deer mouse Peromyscus maniculatus genome.</title>
        <authorList>
            <person name="Lassance J.-M."/>
            <person name="Hoekstra H.E."/>
        </authorList>
    </citation>
    <scope>NUCLEOTIDE SEQUENCE [LARGE SCALE GENOMIC DNA]</scope>
</reference>
<keyword evidence="2" id="KW-0812">Transmembrane</keyword>
<evidence type="ECO:0000313" key="4">
    <source>
        <dbReference type="Proteomes" id="UP000694547"/>
    </source>
</evidence>
<keyword evidence="2" id="KW-0472">Membrane</keyword>
<accession>A0A8C8VZC2</accession>
<keyword evidence="2" id="KW-1133">Transmembrane helix</keyword>